<keyword evidence="5" id="KW-0460">Magnesium</keyword>
<feature type="domain" description="Nudix hydrolase" evidence="7">
    <location>
        <begin position="18"/>
        <end position="208"/>
    </location>
</feature>
<name>A0A1N6N6H8_9RHOB</name>
<organism evidence="8 9">
    <name type="scientific">Paracoccus thiocyanatus</name>
    <dbReference type="NCBI Taxonomy" id="34006"/>
    <lineage>
        <taxon>Bacteria</taxon>
        <taxon>Pseudomonadati</taxon>
        <taxon>Pseudomonadota</taxon>
        <taxon>Alphaproteobacteria</taxon>
        <taxon>Rhodobacterales</taxon>
        <taxon>Paracoccaceae</taxon>
        <taxon>Paracoccus</taxon>
    </lineage>
</organism>
<dbReference type="AlphaFoldDB" id="A0A1N6N6H8"/>
<evidence type="ECO:0000313" key="9">
    <source>
        <dbReference type="Proteomes" id="UP000323956"/>
    </source>
</evidence>
<comment type="cofactor">
    <cofactor evidence="2">
        <name>Mg(2+)</name>
        <dbReference type="ChEBI" id="CHEBI:18420"/>
    </cofactor>
</comment>
<sequence>MSAGTGTLARDRETADLPIRDAASIVVLDRNAAGGPSVLMGQRGAAAAFMPSKYVFPGGAVDAADAQARLAGELPRRMSALLAAEPRPGSTVSPLALAAAALRELAEETGLLTDTPGAAPAGWDHYAGAGMAPDPTAMIYLFRAITPPGPPRRFDARFLLLDAERLHGDRNDFSAACDELSHLHWVPLTQARALDLPFITEVVLAEVAGLVAAAGEGPLAPPGSVPFFDNRQMTPRFIRIT</sequence>
<evidence type="ECO:0000256" key="4">
    <source>
        <dbReference type="ARBA" id="ARBA00022801"/>
    </source>
</evidence>
<dbReference type="InterPro" id="IPR000086">
    <property type="entry name" value="NUDIX_hydrolase_dom"/>
</dbReference>
<dbReference type="PANTHER" id="PTHR12318">
    <property type="entry name" value="TESTOSTERONE-REGULATED PROTEIN RP2"/>
    <property type="match status" value="1"/>
</dbReference>
<dbReference type="Gene3D" id="3.90.79.10">
    <property type="entry name" value="Nucleoside Triphosphate Pyrophosphohydrolase"/>
    <property type="match status" value="1"/>
</dbReference>
<comment type="cofactor">
    <cofactor evidence="1">
        <name>Mn(2+)</name>
        <dbReference type="ChEBI" id="CHEBI:29035"/>
    </cofactor>
</comment>
<keyword evidence="3" id="KW-0479">Metal-binding</keyword>
<reference evidence="8 9" key="1">
    <citation type="submission" date="2017-01" db="EMBL/GenBank/DDBJ databases">
        <authorList>
            <person name="Varghese N."/>
            <person name="Submissions S."/>
        </authorList>
    </citation>
    <scope>NUCLEOTIDE SEQUENCE [LARGE SCALE GENOMIC DNA]</scope>
    <source>
        <strain evidence="8 9">ATCC 700171</strain>
    </source>
</reference>
<dbReference type="OrthoDB" id="9805905at2"/>
<dbReference type="PANTHER" id="PTHR12318:SF0">
    <property type="entry name" value="ACYL-COENZYME A DIPHOSPHATASE NUDT19"/>
    <property type="match status" value="1"/>
</dbReference>
<evidence type="ECO:0000256" key="5">
    <source>
        <dbReference type="ARBA" id="ARBA00022842"/>
    </source>
</evidence>
<dbReference type="GO" id="GO:0016818">
    <property type="term" value="F:hydrolase activity, acting on acid anhydrides, in phosphorus-containing anhydrides"/>
    <property type="evidence" value="ECO:0007669"/>
    <property type="project" value="InterPro"/>
</dbReference>
<evidence type="ECO:0000313" key="8">
    <source>
        <dbReference type="EMBL" id="SIP87688.1"/>
    </source>
</evidence>
<dbReference type="PROSITE" id="PS51462">
    <property type="entry name" value="NUDIX"/>
    <property type="match status" value="1"/>
</dbReference>
<proteinExistence type="predicted"/>
<dbReference type="SUPFAM" id="SSF55811">
    <property type="entry name" value="Nudix"/>
    <property type="match status" value="1"/>
</dbReference>
<accession>A0A1N6N6H8</accession>
<evidence type="ECO:0000256" key="2">
    <source>
        <dbReference type="ARBA" id="ARBA00001946"/>
    </source>
</evidence>
<dbReference type="InterPro" id="IPR015797">
    <property type="entry name" value="NUDIX_hydrolase-like_dom_sf"/>
</dbReference>
<evidence type="ECO:0000259" key="7">
    <source>
        <dbReference type="PROSITE" id="PS51462"/>
    </source>
</evidence>
<dbReference type="Proteomes" id="UP000323956">
    <property type="component" value="Unassembled WGS sequence"/>
</dbReference>
<dbReference type="EMBL" id="FTMK01000001">
    <property type="protein sequence ID" value="SIP87688.1"/>
    <property type="molecule type" value="Genomic_DNA"/>
</dbReference>
<protein>
    <recommendedName>
        <fullName evidence="7">Nudix hydrolase domain-containing protein</fullName>
    </recommendedName>
</protein>
<evidence type="ECO:0000256" key="1">
    <source>
        <dbReference type="ARBA" id="ARBA00001936"/>
    </source>
</evidence>
<keyword evidence="4" id="KW-0378">Hydrolase</keyword>
<dbReference type="GO" id="GO:0046872">
    <property type="term" value="F:metal ion binding"/>
    <property type="evidence" value="ECO:0007669"/>
    <property type="project" value="UniProtKB-KW"/>
</dbReference>
<dbReference type="InterPro" id="IPR039121">
    <property type="entry name" value="NUDT19"/>
</dbReference>
<evidence type="ECO:0000256" key="3">
    <source>
        <dbReference type="ARBA" id="ARBA00022723"/>
    </source>
</evidence>
<gene>
    <name evidence="8" type="ORF">SAMN05421641_101141</name>
</gene>
<dbReference type="RefSeq" id="WP_149763492.1">
    <property type="nucleotide sequence ID" value="NZ_FTMK01000001.1"/>
</dbReference>
<evidence type="ECO:0000256" key="6">
    <source>
        <dbReference type="ARBA" id="ARBA00023211"/>
    </source>
</evidence>
<keyword evidence="6" id="KW-0464">Manganese</keyword>